<keyword evidence="1" id="KW-1133">Transmembrane helix</keyword>
<feature type="transmembrane region" description="Helical" evidence="1">
    <location>
        <begin position="36"/>
        <end position="58"/>
    </location>
</feature>
<evidence type="ECO:0000256" key="1">
    <source>
        <dbReference type="SAM" id="Phobius"/>
    </source>
</evidence>
<keyword evidence="3" id="KW-1185">Reference proteome</keyword>
<proteinExistence type="predicted"/>
<reference evidence="2 3" key="1">
    <citation type="submission" date="2022-01" db="EMBL/GenBank/DDBJ databases">
        <title>Novel bile acid biosynthetic pathways are enriched in the microbiome of centenarians.</title>
        <authorList>
            <person name="Sato Y."/>
            <person name="Atarashi K."/>
            <person name="Plichta R.D."/>
            <person name="Arai Y."/>
            <person name="Sasajima S."/>
            <person name="Kearney M.S."/>
            <person name="Suda W."/>
            <person name="Takeshita K."/>
            <person name="Sasaki T."/>
            <person name="Okamoto S."/>
            <person name="Skelly N.A."/>
            <person name="Okamura Y."/>
            <person name="Vlamakis H."/>
            <person name="Li Y."/>
            <person name="Tanoue T."/>
            <person name="Takei H."/>
            <person name="Nittono H."/>
            <person name="Narushima S."/>
            <person name="Irie J."/>
            <person name="Itoh H."/>
            <person name="Moriya K."/>
            <person name="Sugiura Y."/>
            <person name="Suematsu M."/>
            <person name="Moritoki N."/>
            <person name="Shibata S."/>
            <person name="Littman R.D."/>
            <person name="Fischbach A.M."/>
            <person name="Uwamino Y."/>
            <person name="Inoue T."/>
            <person name="Honda A."/>
            <person name="Hattori M."/>
            <person name="Murai T."/>
            <person name="Xavier J.R."/>
            <person name="Hirose N."/>
            <person name="Honda K."/>
        </authorList>
    </citation>
    <scope>NUCLEOTIDE SEQUENCE [LARGE SCALE GENOMIC DNA]</scope>
    <source>
        <strain evidence="2 3">CE91-St30</strain>
    </source>
</reference>
<dbReference type="EMBL" id="AP025564">
    <property type="protein sequence ID" value="BDE97908.1"/>
    <property type="molecule type" value="Genomic_DNA"/>
</dbReference>
<gene>
    <name evidence="2" type="ORF">CE91St30_32410</name>
</gene>
<accession>A0ABM7WNB0</accession>
<evidence type="ECO:0000313" key="2">
    <source>
        <dbReference type="EMBL" id="BDE97908.1"/>
    </source>
</evidence>
<evidence type="ECO:0000313" key="3">
    <source>
        <dbReference type="Proteomes" id="UP001320544"/>
    </source>
</evidence>
<sequence>MELGISTIGMYRTLSGYALLSNAPAALGQAMGGAGYPLMCILMILAAGSTLDSAFAILS</sequence>
<name>A0ABM7WNB0_9ACTN</name>
<organism evidence="2 3">
    <name type="scientific">Raoultibacter timonensis</name>
    <dbReference type="NCBI Taxonomy" id="1907662"/>
    <lineage>
        <taxon>Bacteria</taxon>
        <taxon>Bacillati</taxon>
        <taxon>Actinomycetota</taxon>
        <taxon>Coriobacteriia</taxon>
        <taxon>Eggerthellales</taxon>
        <taxon>Eggerthellaceae</taxon>
        <taxon>Raoultibacter</taxon>
    </lineage>
</organism>
<protein>
    <submittedName>
        <fullName evidence="2">Uncharacterized protein</fullName>
    </submittedName>
</protein>
<keyword evidence="1" id="KW-0812">Transmembrane</keyword>
<keyword evidence="1" id="KW-0472">Membrane</keyword>
<dbReference type="RefSeq" id="WP_244387385.1">
    <property type="nucleotide sequence ID" value="NZ_AP025564.1"/>
</dbReference>
<dbReference type="Proteomes" id="UP001320544">
    <property type="component" value="Chromosome"/>
</dbReference>